<dbReference type="Proteomes" id="UP001551482">
    <property type="component" value="Unassembled WGS sequence"/>
</dbReference>
<reference evidence="4 5" key="1">
    <citation type="submission" date="2024-06" db="EMBL/GenBank/DDBJ databases">
        <title>The Natural Products Discovery Center: Release of the First 8490 Sequenced Strains for Exploring Actinobacteria Biosynthetic Diversity.</title>
        <authorList>
            <person name="Kalkreuter E."/>
            <person name="Kautsar S.A."/>
            <person name="Yang D."/>
            <person name="Bader C.D."/>
            <person name="Teijaro C.N."/>
            <person name="Fluegel L."/>
            <person name="Davis C.M."/>
            <person name="Simpson J.R."/>
            <person name="Lauterbach L."/>
            <person name="Steele A.D."/>
            <person name="Gui C."/>
            <person name="Meng S."/>
            <person name="Li G."/>
            <person name="Viehrig K."/>
            <person name="Ye F."/>
            <person name="Su P."/>
            <person name="Kiefer A.F."/>
            <person name="Nichols A."/>
            <person name="Cepeda A.J."/>
            <person name="Yan W."/>
            <person name="Fan B."/>
            <person name="Jiang Y."/>
            <person name="Adhikari A."/>
            <person name="Zheng C.-J."/>
            <person name="Schuster L."/>
            <person name="Cowan T.M."/>
            <person name="Smanski M.J."/>
            <person name="Chevrette M.G."/>
            <person name="De Carvalho L.P.S."/>
            <person name="Shen B."/>
        </authorList>
    </citation>
    <scope>NUCLEOTIDE SEQUENCE [LARGE SCALE GENOMIC DNA]</scope>
    <source>
        <strain evidence="4 5">NPDC048946</strain>
    </source>
</reference>
<accession>A0ABV3DD21</accession>
<dbReference type="EMBL" id="JBEZFP010000016">
    <property type="protein sequence ID" value="MEU8133640.1"/>
    <property type="molecule type" value="Genomic_DNA"/>
</dbReference>
<keyword evidence="2" id="KW-0472">Membrane</keyword>
<evidence type="ECO:0000313" key="4">
    <source>
        <dbReference type="EMBL" id="MEU8133640.1"/>
    </source>
</evidence>
<dbReference type="PANTHER" id="PTHR34351">
    <property type="entry name" value="SLR1927 PROTEIN-RELATED"/>
    <property type="match status" value="1"/>
</dbReference>
<evidence type="ECO:0000256" key="2">
    <source>
        <dbReference type="SAM" id="Phobius"/>
    </source>
</evidence>
<dbReference type="RefSeq" id="WP_358351461.1">
    <property type="nucleotide sequence ID" value="NZ_JBEZFP010000016.1"/>
</dbReference>
<feature type="region of interest" description="Disordered" evidence="1">
    <location>
        <begin position="169"/>
        <end position="190"/>
    </location>
</feature>
<proteinExistence type="predicted"/>
<protein>
    <submittedName>
        <fullName evidence="4">DUF58 domain-containing protein</fullName>
    </submittedName>
</protein>
<evidence type="ECO:0000256" key="1">
    <source>
        <dbReference type="SAM" id="MobiDB-lite"/>
    </source>
</evidence>
<keyword evidence="2" id="KW-1133">Transmembrane helix</keyword>
<dbReference type="PANTHER" id="PTHR34351:SF1">
    <property type="entry name" value="SLR1927 PROTEIN"/>
    <property type="match status" value="1"/>
</dbReference>
<name>A0ABV3DD21_9ACTN</name>
<gene>
    <name evidence="4" type="ORF">AB0C36_09045</name>
</gene>
<feature type="transmembrane region" description="Helical" evidence="2">
    <location>
        <begin position="12"/>
        <end position="30"/>
    </location>
</feature>
<comment type="caution">
    <text evidence="4">The sequence shown here is derived from an EMBL/GenBank/DDBJ whole genome shotgun (WGS) entry which is preliminary data.</text>
</comment>
<dbReference type="Pfam" id="PF01882">
    <property type="entry name" value="DUF58"/>
    <property type="match status" value="1"/>
</dbReference>
<feature type="region of interest" description="Disordered" evidence="1">
    <location>
        <begin position="364"/>
        <end position="385"/>
    </location>
</feature>
<dbReference type="InterPro" id="IPR002881">
    <property type="entry name" value="DUF58"/>
</dbReference>
<keyword evidence="5" id="KW-1185">Reference proteome</keyword>
<evidence type="ECO:0000259" key="3">
    <source>
        <dbReference type="Pfam" id="PF01882"/>
    </source>
</evidence>
<evidence type="ECO:0000313" key="5">
    <source>
        <dbReference type="Proteomes" id="UP001551482"/>
    </source>
</evidence>
<sequence length="424" mass="43652">MTRTAAPRPTPAGWSVLAVSVLLFGGGWAAGHPEPAALGLTGLVLVGVALADASSAPRLTAERRLNPARVARGDPAGGVVGVTNEGRRPCRGLIVEDHCDGAAVSVRLPVLAPGATVTARYVLPTARRGRIPVGPLHLVRRDLFGLAHRTIPIGAAATLLVQPRVTRTQLPPSGREHHLEGPTSDTADTGTTTFHALRDYTQGDDLRRVHWRATARTGRLMVRQMADVSLPVTTVLLDCRAASYQGRSPDADFELAVDVAASLGSAAAVHNFPLRLRTGTGGAGLGGASGRGVDAAALLAFLTDVRLADGSDAGAADPIGELRRESAQGVLALVTGHADPTAGRRLAAAARDYEHVVVVRVGARQGSADGPPTPTGATAKASDPASGAVRAAAFDAARGAAREPVRHITVDTPADVAAIWRPPR</sequence>
<feature type="domain" description="DUF58" evidence="3">
    <location>
        <begin position="197"/>
        <end position="268"/>
    </location>
</feature>
<organism evidence="4 5">
    <name type="scientific">Streptodolium elevatio</name>
    <dbReference type="NCBI Taxonomy" id="3157996"/>
    <lineage>
        <taxon>Bacteria</taxon>
        <taxon>Bacillati</taxon>
        <taxon>Actinomycetota</taxon>
        <taxon>Actinomycetes</taxon>
        <taxon>Kitasatosporales</taxon>
        <taxon>Streptomycetaceae</taxon>
        <taxon>Streptodolium</taxon>
    </lineage>
</organism>
<keyword evidence="2" id="KW-0812">Transmembrane</keyword>